<name>A0A2N9FNA0_FAGSY</name>
<accession>A0A2N9FNA0</accession>
<organism evidence="1">
    <name type="scientific">Fagus sylvatica</name>
    <name type="common">Beechnut</name>
    <dbReference type="NCBI Taxonomy" id="28930"/>
    <lineage>
        <taxon>Eukaryota</taxon>
        <taxon>Viridiplantae</taxon>
        <taxon>Streptophyta</taxon>
        <taxon>Embryophyta</taxon>
        <taxon>Tracheophyta</taxon>
        <taxon>Spermatophyta</taxon>
        <taxon>Magnoliopsida</taxon>
        <taxon>eudicotyledons</taxon>
        <taxon>Gunneridae</taxon>
        <taxon>Pentapetalae</taxon>
        <taxon>rosids</taxon>
        <taxon>fabids</taxon>
        <taxon>Fagales</taxon>
        <taxon>Fagaceae</taxon>
        <taxon>Fagus</taxon>
    </lineage>
</organism>
<gene>
    <name evidence="1" type="ORF">FSB_LOCUS16106</name>
</gene>
<dbReference type="AlphaFoldDB" id="A0A2N9FNA0"/>
<sequence length="63" mass="7134">MDANSRLELGILIDSKVIGLGLDFKMDANSRLELGILIDSGSVLKFEMIFRLWLFIWVGVLHN</sequence>
<reference evidence="1" key="1">
    <citation type="submission" date="2018-02" db="EMBL/GenBank/DDBJ databases">
        <authorList>
            <person name="Cohen D.B."/>
            <person name="Kent A.D."/>
        </authorList>
    </citation>
    <scope>NUCLEOTIDE SEQUENCE</scope>
</reference>
<dbReference type="EMBL" id="OIVN01000979">
    <property type="protein sequence ID" value="SPC88224.1"/>
    <property type="molecule type" value="Genomic_DNA"/>
</dbReference>
<evidence type="ECO:0000313" key="1">
    <source>
        <dbReference type="EMBL" id="SPC88224.1"/>
    </source>
</evidence>
<protein>
    <submittedName>
        <fullName evidence="1">Uncharacterized protein</fullName>
    </submittedName>
</protein>
<proteinExistence type="predicted"/>